<dbReference type="AlphaFoldDB" id="A0A2V5JXM1"/>
<keyword evidence="5" id="KW-1185">Reference proteome</keyword>
<organism evidence="4 5">
    <name type="scientific">Paenibacillus flagellatus</name>
    <dbReference type="NCBI Taxonomy" id="2211139"/>
    <lineage>
        <taxon>Bacteria</taxon>
        <taxon>Bacillati</taxon>
        <taxon>Bacillota</taxon>
        <taxon>Bacilli</taxon>
        <taxon>Bacillales</taxon>
        <taxon>Paenibacillaceae</taxon>
        <taxon>Paenibacillus</taxon>
    </lineage>
</organism>
<proteinExistence type="predicted"/>
<sequence>MTNRAGEAGPGTGNRTAIVAGATGLIGRELVRQLLEDDGCDRVIALVRRPTGSAHPKLEERPTDYERLGSGPGDDEGFGGADLFCALGTTIKKAGSQAQFRKVDLDYPLRLGEIGARAGARSYSLVSAMGANAKSGVFYNRVKGETEERLAALGPSAFYAFRPSLLLGERDEFRFGERAAAALAKPLSFVFTGPLANYKPIEAAAVAAAMIATARTGSPGRRVVENGEIAAIAASAKTHNR</sequence>
<comment type="caution">
    <text evidence="4">The sequence shown here is derived from an EMBL/GenBank/DDBJ whole genome shotgun (WGS) entry which is preliminary data.</text>
</comment>
<dbReference type="EMBL" id="QJVJ01000012">
    <property type="protein sequence ID" value="PYI51599.1"/>
    <property type="molecule type" value="Genomic_DNA"/>
</dbReference>
<evidence type="ECO:0000313" key="4">
    <source>
        <dbReference type="EMBL" id="PYI51599.1"/>
    </source>
</evidence>
<dbReference type="PANTHER" id="PTHR14097">
    <property type="entry name" value="OXIDOREDUCTASE HTATIP2"/>
    <property type="match status" value="1"/>
</dbReference>
<dbReference type="Gene3D" id="3.40.50.720">
    <property type="entry name" value="NAD(P)-binding Rossmann-like Domain"/>
    <property type="match status" value="1"/>
</dbReference>
<gene>
    <name evidence="4" type="ORF">DLM86_24630</name>
</gene>
<evidence type="ECO:0000313" key="5">
    <source>
        <dbReference type="Proteomes" id="UP000247476"/>
    </source>
</evidence>
<keyword evidence="2" id="KW-0472">Membrane</keyword>
<dbReference type="InterPro" id="IPR001509">
    <property type="entry name" value="Epimerase_deHydtase"/>
</dbReference>
<dbReference type="Pfam" id="PF01370">
    <property type="entry name" value="Epimerase"/>
    <property type="match status" value="1"/>
</dbReference>
<dbReference type="Proteomes" id="UP000247476">
    <property type="component" value="Unassembled WGS sequence"/>
</dbReference>
<accession>A0A2V5JXM1</accession>
<dbReference type="PANTHER" id="PTHR14097:SF7">
    <property type="entry name" value="OXIDOREDUCTASE HTATIP2"/>
    <property type="match status" value="1"/>
</dbReference>
<protein>
    <submittedName>
        <fullName evidence="4">Oxidoreductase</fullName>
    </submittedName>
</protein>
<name>A0A2V5JXM1_9BACL</name>
<reference evidence="4 5" key="1">
    <citation type="submission" date="2018-05" db="EMBL/GenBank/DDBJ databases">
        <title>Paenibacillus flagellatus sp. nov., isolated from selenium mineral soil.</title>
        <authorList>
            <person name="Dai X."/>
        </authorList>
    </citation>
    <scope>NUCLEOTIDE SEQUENCE [LARGE SCALE GENOMIC DNA]</scope>
    <source>
        <strain evidence="4 5">DXL2</strain>
    </source>
</reference>
<dbReference type="GO" id="GO:0016020">
    <property type="term" value="C:membrane"/>
    <property type="evidence" value="ECO:0007669"/>
    <property type="project" value="UniProtKB-SubCell"/>
</dbReference>
<dbReference type="InterPro" id="IPR036291">
    <property type="entry name" value="NAD(P)-bd_dom_sf"/>
</dbReference>
<comment type="subcellular location">
    <subcellularLocation>
        <location evidence="1">Membrane</location>
    </subcellularLocation>
</comment>
<feature type="domain" description="NAD-dependent epimerase/dehydratase" evidence="3">
    <location>
        <begin position="18"/>
        <end position="61"/>
    </location>
</feature>
<evidence type="ECO:0000256" key="2">
    <source>
        <dbReference type="ARBA" id="ARBA00023136"/>
    </source>
</evidence>
<dbReference type="RefSeq" id="WP_110842720.1">
    <property type="nucleotide sequence ID" value="NZ_QJVJ01000012.1"/>
</dbReference>
<dbReference type="OrthoDB" id="9798632at2"/>
<evidence type="ECO:0000259" key="3">
    <source>
        <dbReference type="Pfam" id="PF01370"/>
    </source>
</evidence>
<dbReference type="SUPFAM" id="SSF51735">
    <property type="entry name" value="NAD(P)-binding Rossmann-fold domains"/>
    <property type="match status" value="1"/>
</dbReference>
<evidence type="ECO:0000256" key="1">
    <source>
        <dbReference type="ARBA" id="ARBA00004370"/>
    </source>
</evidence>